<feature type="domain" description="DUF4332" evidence="3">
    <location>
        <begin position="562"/>
        <end position="685"/>
    </location>
</feature>
<dbReference type="Pfam" id="PF00882">
    <property type="entry name" value="Zn_dep_PLPC"/>
    <property type="match status" value="1"/>
</dbReference>
<accession>A0A517T5R1</accession>
<evidence type="ECO:0000256" key="1">
    <source>
        <dbReference type="SAM" id="MobiDB-lite"/>
    </source>
</evidence>
<dbReference type="SUPFAM" id="SSF48537">
    <property type="entry name" value="Phospholipase C/P1 nuclease"/>
    <property type="match status" value="1"/>
</dbReference>
<proteinExistence type="predicted"/>
<evidence type="ECO:0000259" key="2">
    <source>
        <dbReference type="Pfam" id="PF00882"/>
    </source>
</evidence>
<evidence type="ECO:0000313" key="4">
    <source>
        <dbReference type="EMBL" id="QDT63691.1"/>
    </source>
</evidence>
<sequence length="692" mass="76951">MQWAGRETRPQRLSLQKSTLPIRSCPKTADLRQLAHATLRFVVSMAAVMSTLFNVLSAWKCKSTHHHLALDALLHLEHENAPRWQNLFLRHVEAYLEGAKAPDTDFKDFKNHVLHVRDNNWGGAPRAATKWYDKTVELLRTGDWADAVYAAGVLSHYYTDPLMPFHTAQSEEETQIHRAAEWSMTKSYPAFRELLDGPLGYPDVRMPAGDDWVEQMVIEGALVSNPYYETIIERYDFDKGKKNPPEGLDDELRECIAKCIGHATIGFARILDRAFDDAEGKPPWHDVTLVGMLSKMSIPIFWVTRRMAHAKERKIVTAMYNELRTEGRVDKTMPEDDRAVREAHAREVLKKPLEELDAKPLGPIGHRHGTPAKASAAPMKSSEFKPSSPPVVSEKPQPKPAPGRVTRHVEPKVESKPVEEKPAPPDLLKTPAPSKPAQKKIDPLDPFANFGDIGRIVDPTQDKQPAPIVDDPSPADDDALTEAILKDLPQLEEPDLPTASPFGKLDATAQPPAELLKDFGAPKQREEVAANEPKQSPEKVDEVPSSNLRFYLDRESPVVDAPSIGPKTAGRLEAVGINTVRDLLQANATGIAGRLNVDYITADVIRDWQSQARLCCRVPNLRGHDAQILVACGVVDPEDLCDLPPEDLLDLVAPFCSSPEGERILRSSKVPDLEEVTNWIDWAQAARPLKAA</sequence>
<dbReference type="Pfam" id="PF14229">
    <property type="entry name" value="DUF4332"/>
    <property type="match status" value="1"/>
</dbReference>
<name>A0A517T5R1_9PLAN</name>
<keyword evidence="5" id="KW-1185">Reference proteome</keyword>
<organism evidence="4 5">
    <name type="scientific">Calycomorphotria hydatis</name>
    <dbReference type="NCBI Taxonomy" id="2528027"/>
    <lineage>
        <taxon>Bacteria</taxon>
        <taxon>Pseudomonadati</taxon>
        <taxon>Planctomycetota</taxon>
        <taxon>Planctomycetia</taxon>
        <taxon>Planctomycetales</taxon>
        <taxon>Planctomycetaceae</taxon>
        <taxon>Calycomorphotria</taxon>
    </lineage>
</organism>
<dbReference type="InterPro" id="IPR025567">
    <property type="entry name" value="DUF4332"/>
</dbReference>
<dbReference type="Gene3D" id="1.10.575.10">
    <property type="entry name" value="P1 Nuclease"/>
    <property type="match status" value="1"/>
</dbReference>
<reference evidence="4 5" key="1">
    <citation type="submission" date="2019-02" db="EMBL/GenBank/DDBJ databases">
        <title>Deep-cultivation of Planctomycetes and their phenomic and genomic characterization uncovers novel biology.</title>
        <authorList>
            <person name="Wiegand S."/>
            <person name="Jogler M."/>
            <person name="Boedeker C."/>
            <person name="Pinto D."/>
            <person name="Vollmers J."/>
            <person name="Rivas-Marin E."/>
            <person name="Kohn T."/>
            <person name="Peeters S.H."/>
            <person name="Heuer A."/>
            <person name="Rast P."/>
            <person name="Oberbeckmann S."/>
            <person name="Bunk B."/>
            <person name="Jeske O."/>
            <person name="Meyerdierks A."/>
            <person name="Storesund J.E."/>
            <person name="Kallscheuer N."/>
            <person name="Luecker S."/>
            <person name="Lage O.M."/>
            <person name="Pohl T."/>
            <person name="Merkel B.J."/>
            <person name="Hornburger P."/>
            <person name="Mueller R.-W."/>
            <person name="Bruemmer F."/>
            <person name="Labrenz M."/>
            <person name="Spormann A.M."/>
            <person name="Op den Camp H."/>
            <person name="Overmann J."/>
            <person name="Amann R."/>
            <person name="Jetten M.S.M."/>
            <person name="Mascher T."/>
            <person name="Medema M.H."/>
            <person name="Devos D.P."/>
            <person name="Kaster A.-K."/>
            <person name="Ovreas L."/>
            <person name="Rohde M."/>
            <person name="Galperin M.Y."/>
            <person name="Jogler C."/>
        </authorList>
    </citation>
    <scope>NUCLEOTIDE SEQUENCE [LARGE SCALE GENOMIC DNA]</scope>
    <source>
        <strain evidence="4 5">V22</strain>
    </source>
</reference>
<dbReference type="InterPro" id="IPR008947">
    <property type="entry name" value="PLipase_C/P1_nuclease_dom_sf"/>
</dbReference>
<feature type="compositionally biased region" description="Basic and acidic residues" evidence="1">
    <location>
        <begin position="407"/>
        <end position="423"/>
    </location>
</feature>
<dbReference type="Gene3D" id="1.10.150.20">
    <property type="entry name" value="5' to 3' exonuclease, C-terminal subdomain"/>
    <property type="match status" value="1"/>
</dbReference>
<feature type="domain" description="Phospholipase C/D" evidence="2">
    <location>
        <begin position="64"/>
        <end position="185"/>
    </location>
</feature>
<evidence type="ECO:0000313" key="5">
    <source>
        <dbReference type="Proteomes" id="UP000319976"/>
    </source>
</evidence>
<dbReference type="Proteomes" id="UP000319976">
    <property type="component" value="Chromosome"/>
</dbReference>
<gene>
    <name evidence="4" type="ORF">V22_09160</name>
</gene>
<evidence type="ECO:0000259" key="3">
    <source>
        <dbReference type="Pfam" id="PF14229"/>
    </source>
</evidence>
<protein>
    <submittedName>
        <fullName evidence="4">Uncharacterized protein</fullName>
    </submittedName>
</protein>
<dbReference type="EMBL" id="CP036316">
    <property type="protein sequence ID" value="QDT63691.1"/>
    <property type="molecule type" value="Genomic_DNA"/>
</dbReference>
<feature type="compositionally biased region" description="Low complexity" evidence="1">
    <location>
        <begin position="371"/>
        <end position="395"/>
    </location>
</feature>
<feature type="region of interest" description="Disordered" evidence="1">
    <location>
        <begin position="525"/>
        <end position="544"/>
    </location>
</feature>
<dbReference type="CDD" id="cd10981">
    <property type="entry name" value="ZnPC_S1P1"/>
    <property type="match status" value="1"/>
</dbReference>
<dbReference type="InterPro" id="IPR029002">
    <property type="entry name" value="PLPC/GPLD1"/>
</dbReference>
<feature type="region of interest" description="Disordered" evidence="1">
    <location>
        <begin position="350"/>
        <end position="476"/>
    </location>
</feature>
<dbReference type="AlphaFoldDB" id="A0A517T5R1"/>
<dbReference type="KEGG" id="chya:V22_09160"/>
<dbReference type="GO" id="GO:0016788">
    <property type="term" value="F:hydrolase activity, acting on ester bonds"/>
    <property type="evidence" value="ECO:0007669"/>
    <property type="project" value="InterPro"/>
</dbReference>